<dbReference type="EMBL" id="CAJEWN010002667">
    <property type="protein sequence ID" value="CAD2204767.1"/>
    <property type="molecule type" value="Genomic_DNA"/>
</dbReference>
<proteinExistence type="predicted"/>
<evidence type="ECO:0000256" key="1">
    <source>
        <dbReference type="SAM" id="MobiDB-lite"/>
    </source>
</evidence>
<protein>
    <submittedName>
        <fullName evidence="3">Uncharacterized protein</fullName>
    </submittedName>
</protein>
<reference evidence="3 4" key="1">
    <citation type="submission" date="2020-08" db="EMBL/GenBank/DDBJ databases">
        <authorList>
            <person name="Koutsovoulos G."/>
            <person name="Danchin GJ E."/>
        </authorList>
    </citation>
    <scope>NUCLEOTIDE SEQUENCE [LARGE SCALE GENOMIC DNA]</scope>
</reference>
<organism evidence="3 4">
    <name type="scientific">Meloidogyne enterolobii</name>
    <name type="common">Root-knot nematode worm</name>
    <name type="synonym">Meloidogyne mayaguensis</name>
    <dbReference type="NCBI Taxonomy" id="390850"/>
    <lineage>
        <taxon>Eukaryota</taxon>
        <taxon>Metazoa</taxon>
        <taxon>Ecdysozoa</taxon>
        <taxon>Nematoda</taxon>
        <taxon>Chromadorea</taxon>
        <taxon>Rhabditida</taxon>
        <taxon>Tylenchina</taxon>
        <taxon>Tylenchomorpha</taxon>
        <taxon>Tylenchoidea</taxon>
        <taxon>Meloidogynidae</taxon>
        <taxon>Meloidogyninae</taxon>
        <taxon>Meloidogyne</taxon>
    </lineage>
</organism>
<feature type="signal peptide" evidence="2">
    <location>
        <begin position="1"/>
        <end position="19"/>
    </location>
</feature>
<comment type="caution">
    <text evidence="3">The sequence shown here is derived from an EMBL/GenBank/DDBJ whole genome shotgun (WGS) entry which is preliminary data.</text>
</comment>
<evidence type="ECO:0000256" key="2">
    <source>
        <dbReference type="SAM" id="SignalP"/>
    </source>
</evidence>
<evidence type="ECO:0000313" key="4">
    <source>
        <dbReference type="Proteomes" id="UP000580250"/>
    </source>
</evidence>
<dbReference type="Proteomes" id="UP000580250">
    <property type="component" value="Unassembled WGS sequence"/>
</dbReference>
<feature type="compositionally biased region" description="Low complexity" evidence="1">
    <location>
        <begin position="36"/>
        <end position="58"/>
    </location>
</feature>
<feature type="region of interest" description="Disordered" evidence="1">
    <location>
        <begin position="36"/>
        <end position="60"/>
    </location>
</feature>
<dbReference type="AlphaFoldDB" id="A0A6V7Y1N7"/>
<keyword evidence="2" id="KW-0732">Signal</keyword>
<sequence>MLLLIFLMEVQQILENCNGKDWGNSTKVEENSGLNLSLQSSTNSNSQSSTTTNNKTLNIQNAKNNNNSMMLSVKEEPISSSSTALVTATSSSSTISPSSLARVFHEGKPNAATVTLSCHQPTDPYYIFIRSLLASTGSGQNSTLAVSIRIINRALMFRNNFMGRGTRRI</sequence>
<evidence type="ECO:0000313" key="3">
    <source>
        <dbReference type="EMBL" id="CAD2204767.1"/>
    </source>
</evidence>
<name>A0A6V7Y1N7_MELEN</name>
<gene>
    <name evidence="3" type="ORF">MENT_LOCUS58528</name>
</gene>
<accession>A0A6V7Y1N7</accession>
<feature type="chain" id="PRO_5028428408" evidence="2">
    <location>
        <begin position="20"/>
        <end position="169"/>
    </location>
</feature>